<dbReference type="EMBL" id="MEKH01000011">
    <property type="protein sequence ID" value="ODO00407.1"/>
    <property type="molecule type" value="Genomic_DNA"/>
</dbReference>
<feature type="transmembrane region" description="Helical" evidence="2">
    <location>
        <begin position="180"/>
        <end position="205"/>
    </location>
</feature>
<proteinExistence type="predicted"/>
<keyword evidence="2" id="KW-0812">Transmembrane</keyword>
<dbReference type="AlphaFoldDB" id="A0A1E3JJW0"/>
<dbReference type="Proteomes" id="UP000095149">
    <property type="component" value="Unassembled WGS sequence"/>
</dbReference>
<evidence type="ECO:0000313" key="3">
    <source>
        <dbReference type="EMBL" id="ODO00407.1"/>
    </source>
</evidence>
<protein>
    <submittedName>
        <fullName evidence="3">Uncharacterized protein</fullName>
    </submittedName>
</protein>
<feature type="compositionally biased region" description="Basic and acidic residues" evidence="1">
    <location>
        <begin position="21"/>
        <end position="33"/>
    </location>
</feature>
<keyword evidence="2" id="KW-0472">Membrane</keyword>
<feature type="transmembrane region" description="Helical" evidence="2">
    <location>
        <begin position="88"/>
        <end position="105"/>
    </location>
</feature>
<gene>
    <name evidence="3" type="ORF">I350_07047</name>
</gene>
<reference evidence="3 4" key="1">
    <citation type="submission" date="2016-06" db="EMBL/GenBank/DDBJ databases">
        <title>Evolution of pathogenesis and genome organization in the Tremellales.</title>
        <authorList>
            <person name="Cuomo C."/>
            <person name="Litvintseva A."/>
            <person name="Heitman J."/>
            <person name="Chen Y."/>
            <person name="Sun S."/>
            <person name="Springer D."/>
            <person name="Dromer F."/>
            <person name="Young S."/>
            <person name="Zeng Q."/>
            <person name="Chapman S."/>
            <person name="Gujja S."/>
            <person name="Saif S."/>
            <person name="Birren B."/>
        </authorList>
    </citation>
    <scope>NUCLEOTIDE SEQUENCE [LARGE SCALE GENOMIC DNA]</scope>
    <source>
        <strain evidence="3 4">CBS 6273</strain>
    </source>
</reference>
<evidence type="ECO:0000256" key="2">
    <source>
        <dbReference type="SAM" id="Phobius"/>
    </source>
</evidence>
<name>A0A1E3JJW0_9TREE</name>
<evidence type="ECO:0000313" key="4">
    <source>
        <dbReference type="Proteomes" id="UP000095149"/>
    </source>
</evidence>
<keyword evidence="2" id="KW-1133">Transmembrane helix</keyword>
<accession>A0A1E3JJW0</accession>
<organism evidence="3 4">
    <name type="scientific">Cryptococcus amylolentus CBS 6273</name>
    <dbReference type="NCBI Taxonomy" id="1296118"/>
    <lineage>
        <taxon>Eukaryota</taxon>
        <taxon>Fungi</taxon>
        <taxon>Dikarya</taxon>
        <taxon>Basidiomycota</taxon>
        <taxon>Agaricomycotina</taxon>
        <taxon>Tremellomycetes</taxon>
        <taxon>Tremellales</taxon>
        <taxon>Cryptococcaceae</taxon>
        <taxon>Cryptococcus</taxon>
    </lineage>
</organism>
<feature type="transmembrane region" description="Helical" evidence="2">
    <location>
        <begin position="149"/>
        <end position="168"/>
    </location>
</feature>
<comment type="caution">
    <text evidence="3">The sequence shown here is derived from an EMBL/GenBank/DDBJ whole genome shotgun (WGS) entry which is preliminary data.</text>
</comment>
<sequence>MDSRTSSVPPQDAARSVASSHGDKRVDNDREASSDESQGVHLAETTVETPHGQSHPQRQLIQDRVDVQRQRYRRFQQSPFHKSYVPSLRFLSIILIALVILYNLFGLGRNPSLPTLFNSQNLVEPILLHHLRTPWTGNIDPLNVQTFGCHYNIAIPLFGFGISFFYLYRHLITYPELFGIAHYGFRITGAVMGALLGAGTLWLAGRKGLRMLANRDLHEHAGSGLDGRKGCRWASF</sequence>
<feature type="region of interest" description="Disordered" evidence="1">
    <location>
        <begin position="1"/>
        <end position="42"/>
    </location>
</feature>
<evidence type="ECO:0000256" key="1">
    <source>
        <dbReference type="SAM" id="MobiDB-lite"/>
    </source>
</evidence>